<name>A0A921DVE9_9STAP</name>
<comment type="caution">
    <text evidence="2">The sequence shown here is derived from an EMBL/GenBank/DDBJ whole genome shotgun (WGS) entry which is preliminary data.</text>
</comment>
<reference evidence="2" key="2">
    <citation type="submission" date="2021-09" db="EMBL/GenBank/DDBJ databases">
        <authorList>
            <person name="Gilroy R."/>
        </authorList>
    </citation>
    <scope>NUCLEOTIDE SEQUENCE</scope>
    <source>
        <strain evidence="2">6019</strain>
    </source>
</reference>
<proteinExistence type="predicted"/>
<accession>A0A921DVE9</accession>
<dbReference type="Proteomes" id="UP000763505">
    <property type="component" value="Unassembled WGS sequence"/>
</dbReference>
<dbReference type="EMBL" id="DYYI01000007">
    <property type="protein sequence ID" value="HJE18874.1"/>
    <property type="molecule type" value="Genomic_DNA"/>
</dbReference>
<dbReference type="NCBIfam" id="TIGR01167">
    <property type="entry name" value="LPXTG_anchor"/>
    <property type="match status" value="1"/>
</dbReference>
<evidence type="ECO:0000313" key="2">
    <source>
        <dbReference type="EMBL" id="HJE18874.1"/>
    </source>
</evidence>
<protein>
    <submittedName>
        <fullName evidence="2">LPXTG cell wall anchor domain-containing protein</fullName>
    </submittedName>
</protein>
<keyword evidence="1" id="KW-0472">Membrane</keyword>
<keyword evidence="1" id="KW-1133">Transmembrane helix</keyword>
<evidence type="ECO:0000313" key="3">
    <source>
        <dbReference type="Proteomes" id="UP000763505"/>
    </source>
</evidence>
<gene>
    <name evidence="2" type="ORF">K8V35_00785</name>
</gene>
<feature type="transmembrane region" description="Helical" evidence="1">
    <location>
        <begin position="6"/>
        <end position="25"/>
    </location>
</feature>
<sequence>MRMDVGSWIALGVALAVALGAFGLFKRKKR</sequence>
<dbReference type="AlphaFoldDB" id="A0A921DVE9"/>
<keyword evidence="1" id="KW-0812">Transmembrane</keyword>
<organism evidence="2 3">
    <name type="scientific">Aliicoccus persicus</name>
    <dbReference type="NCBI Taxonomy" id="930138"/>
    <lineage>
        <taxon>Bacteria</taxon>
        <taxon>Bacillati</taxon>
        <taxon>Bacillota</taxon>
        <taxon>Bacilli</taxon>
        <taxon>Bacillales</taxon>
        <taxon>Staphylococcaceae</taxon>
        <taxon>Aliicoccus</taxon>
    </lineage>
</organism>
<evidence type="ECO:0000256" key="1">
    <source>
        <dbReference type="SAM" id="Phobius"/>
    </source>
</evidence>
<reference evidence="2" key="1">
    <citation type="journal article" date="2021" name="PeerJ">
        <title>Extensive microbial diversity within the chicken gut microbiome revealed by metagenomics and culture.</title>
        <authorList>
            <person name="Gilroy R."/>
            <person name="Ravi A."/>
            <person name="Getino M."/>
            <person name="Pursley I."/>
            <person name="Horton D.L."/>
            <person name="Alikhan N.F."/>
            <person name="Baker D."/>
            <person name="Gharbi K."/>
            <person name="Hall N."/>
            <person name="Watson M."/>
            <person name="Adriaenssens E.M."/>
            <person name="Foster-Nyarko E."/>
            <person name="Jarju S."/>
            <person name="Secka A."/>
            <person name="Antonio M."/>
            <person name="Oren A."/>
            <person name="Chaudhuri R.R."/>
            <person name="La Ragione R."/>
            <person name="Hildebrand F."/>
            <person name="Pallen M.J."/>
        </authorList>
    </citation>
    <scope>NUCLEOTIDE SEQUENCE</scope>
    <source>
        <strain evidence="2">6019</strain>
    </source>
</reference>